<dbReference type="SUPFAM" id="SSF53474">
    <property type="entry name" value="alpha/beta-Hydrolases"/>
    <property type="match status" value="1"/>
</dbReference>
<dbReference type="GO" id="GO:0016020">
    <property type="term" value="C:membrane"/>
    <property type="evidence" value="ECO:0007669"/>
    <property type="project" value="TreeGrafter"/>
</dbReference>
<dbReference type="InterPro" id="IPR029058">
    <property type="entry name" value="AB_hydrolase_fold"/>
</dbReference>
<name>A0A5S3R6K6_9BACI</name>
<proteinExistence type="inferred from homology"/>
<dbReference type="InterPro" id="IPR050266">
    <property type="entry name" value="AB_hydrolase_sf"/>
</dbReference>
<dbReference type="Pfam" id="PF00561">
    <property type="entry name" value="Abhydrolase_1"/>
    <property type="match status" value="1"/>
</dbReference>
<evidence type="ECO:0000313" key="5">
    <source>
        <dbReference type="Proteomes" id="UP000306980"/>
    </source>
</evidence>
<dbReference type="PRINTS" id="PR00111">
    <property type="entry name" value="ABHYDROLASE"/>
</dbReference>
<dbReference type="PANTHER" id="PTHR43798">
    <property type="entry name" value="MONOACYLGLYCEROL LIPASE"/>
    <property type="match status" value="1"/>
</dbReference>
<comment type="caution">
    <text evidence="4">The sequence shown here is derived from an EMBL/GenBank/DDBJ whole genome shotgun (WGS) entry which is preliminary data.</text>
</comment>
<dbReference type="Proteomes" id="UP000306980">
    <property type="component" value="Unassembled WGS sequence"/>
</dbReference>
<evidence type="ECO:0000259" key="3">
    <source>
        <dbReference type="Pfam" id="PF00561"/>
    </source>
</evidence>
<dbReference type="OrthoDB" id="53505at2"/>
<reference evidence="4 5" key="1">
    <citation type="submission" date="2019-05" db="EMBL/GenBank/DDBJ databases">
        <title>Genomic analysis of Lentibacillus sp. NKC220-2.</title>
        <authorList>
            <person name="Oh Y.J."/>
        </authorList>
    </citation>
    <scope>NUCLEOTIDE SEQUENCE [LARGE SCALE GENOMIC DNA]</scope>
    <source>
        <strain evidence="4 5">NKC220-2</strain>
    </source>
</reference>
<feature type="domain" description="AB hydrolase-1" evidence="3">
    <location>
        <begin position="33"/>
        <end position="270"/>
    </location>
</feature>
<dbReference type="GO" id="GO:0006508">
    <property type="term" value="P:proteolysis"/>
    <property type="evidence" value="ECO:0007669"/>
    <property type="project" value="InterPro"/>
</dbReference>
<gene>
    <name evidence="4" type="ORF">FFL34_00760</name>
</gene>
<organism evidence="4 5">
    <name type="scientific">Lentibacillus cibarius</name>
    <dbReference type="NCBI Taxonomy" id="2583219"/>
    <lineage>
        <taxon>Bacteria</taxon>
        <taxon>Bacillati</taxon>
        <taxon>Bacillota</taxon>
        <taxon>Bacilli</taxon>
        <taxon>Bacillales</taxon>
        <taxon>Bacillaceae</taxon>
        <taxon>Lentibacillus</taxon>
    </lineage>
</organism>
<dbReference type="EMBL" id="VCIA01000001">
    <property type="protein sequence ID" value="TMN20803.1"/>
    <property type="molecule type" value="Genomic_DNA"/>
</dbReference>
<accession>A0A5S3R6K6</accession>
<dbReference type="RefSeq" id="WP_138600464.1">
    <property type="nucleotide sequence ID" value="NZ_VCIA01000001.1"/>
</dbReference>
<evidence type="ECO:0000313" key="4">
    <source>
        <dbReference type="EMBL" id="TMN20803.1"/>
    </source>
</evidence>
<evidence type="ECO:0000256" key="1">
    <source>
        <dbReference type="ARBA" id="ARBA00010088"/>
    </source>
</evidence>
<dbReference type="PRINTS" id="PR00793">
    <property type="entry name" value="PROAMNOPTASE"/>
</dbReference>
<dbReference type="AlphaFoldDB" id="A0A5S3R6K6"/>
<keyword evidence="2 4" id="KW-0378">Hydrolase</keyword>
<evidence type="ECO:0000256" key="2">
    <source>
        <dbReference type="ARBA" id="ARBA00022801"/>
    </source>
</evidence>
<dbReference type="InterPro" id="IPR002410">
    <property type="entry name" value="Peptidase_S33"/>
</dbReference>
<sequence length="287" mass="32357">MFAQVNGIKLFFDIDGAGYRVNKDVLEEKPVCFILHGGPGGTHVNFKPYLNKLTTGMQLVYIDNRGSGFSEKEPQSMYTIENNVEDIEALRKYLGLGKILLLGHSYGGMTAMRYAARYRENLVGMLLVTTSPSYRFIEKAKSFVARNGTKEQQEIADVLWEGAFTSDEQLAKYYEIMAPLYSVADKSSESPEPRPETFRSYEALNEGFGGFLREFDVTDELHDIQVPTLVIAGRHDWITPVNENELIAEKLPDSQLVIFENSSHNVIKDEAEGFNNVVLEFVKSLQS</sequence>
<dbReference type="GO" id="GO:0004177">
    <property type="term" value="F:aminopeptidase activity"/>
    <property type="evidence" value="ECO:0007669"/>
    <property type="project" value="UniProtKB-EC"/>
</dbReference>
<protein>
    <submittedName>
        <fullName evidence="4">Alpha/beta fold hydrolase</fullName>
    </submittedName>
</protein>
<dbReference type="PANTHER" id="PTHR43798:SF33">
    <property type="entry name" value="HYDROLASE, PUTATIVE (AFU_ORTHOLOGUE AFUA_2G14860)-RELATED"/>
    <property type="match status" value="1"/>
</dbReference>
<dbReference type="InterPro" id="IPR000073">
    <property type="entry name" value="AB_hydrolase_1"/>
</dbReference>
<comment type="similarity">
    <text evidence="1">Belongs to the peptidase S33 family.</text>
</comment>
<dbReference type="Gene3D" id="3.40.50.1820">
    <property type="entry name" value="alpha/beta hydrolase"/>
    <property type="match status" value="1"/>
</dbReference>